<comment type="caution">
    <text evidence="1">The sequence shown here is derived from an EMBL/GenBank/DDBJ whole genome shotgun (WGS) entry which is preliminary data.</text>
</comment>
<organism evidence="1 2">
    <name type="scientific">Batillaria attramentaria</name>
    <dbReference type="NCBI Taxonomy" id="370345"/>
    <lineage>
        <taxon>Eukaryota</taxon>
        <taxon>Metazoa</taxon>
        <taxon>Spiralia</taxon>
        <taxon>Lophotrochozoa</taxon>
        <taxon>Mollusca</taxon>
        <taxon>Gastropoda</taxon>
        <taxon>Caenogastropoda</taxon>
        <taxon>Sorbeoconcha</taxon>
        <taxon>Cerithioidea</taxon>
        <taxon>Batillariidae</taxon>
        <taxon>Batillaria</taxon>
    </lineage>
</organism>
<dbReference type="EMBL" id="JACVVK020000056">
    <property type="protein sequence ID" value="KAK7497724.1"/>
    <property type="molecule type" value="Genomic_DNA"/>
</dbReference>
<proteinExistence type="predicted"/>
<gene>
    <name evidence="1" type="ORF">BaRGS_00011119</name>
</gene>
<evidence type="ECO:0000313" key="2">
    <source>
        <dbReference type="Proteomes" id="UP001519460"/>
    </source>
</evidence>
<dbReference type="Proteomes" id="UP001519460">
    <property type="component" value="Unassembled WGS sequence"/>
</dbReference>
<accession>A0ABD0LFD4</accession>
<dbReference type="AlphaFoldDB" id="A0ABD0LFD4"/>
<name>A0ABD0LFD4_9CAEN</name>
<reference evidence="1 2" key="1">
    <citation type="journal article" date="2023" name="Sci. Data">
        <title>Genome assembly of the Korean intertidal mud-creeper Batillaria attramentaria.</title>
        <authorList>
            <person name="Patra A.K."/>
            <person name="Ho P.T."/>
            <person name="Jun S."/>
            <person name="Lee S.J."/>
            <person name="Kim Y."/>
            <person name="Won Y.J."/>
        </authorList>
    </citation>
    <scope>NUCLEOTIDE SEQUENCE [LARGE SCALE GENOMIC DNA]</scope>
    <source>
        <strain evidence="1">Wonlab-2016</strain>
    </source>
</reference>
<sequence length="208" mass="23433">MKNFQVLPAFWLRPGDAEGGDTHNANCHKGSKAINTVDTYNYLFAKTVILGCPGVGEDPCFTFNSSVTVAGELPEYDYAQVEGPTGYHTEDFNISSSLDVTTGHLVDYNSSLPLVFSTWDLQHAFGIWAPPGQFTDYPLQYAVFHFPENVRSFADKTNKWSVVWKKNFLPPNTGPWELNYTVFVCVGTQQDAAECLMKLVTYHDHRYR</sequence>
<keyword evidence="2" id="KW-1185">Reference proteome</keyword>
<evidence type="ECO:0000313" key="1">
    <source>
        <dbReference type="EMBL" id="KAK7497724.1"/>
    </source>
</evidence>
<protein>
    <submittedName>
        <fullName evidence="1">Uncharacterized protein</fullName>
    </submittedName>
</protein>